<dbReference type="GO" id="GO:0051539">
    <property type="term" value="F:4 iron, 4 sulfur cluster binding"/>
    <property type="evidence" value="ECO:0007669"/>
    <property type="project" value="UniProtKB-KW"/>
</dbReference>
<gene>
    <name evidence="8" type="ORF">H1016_03925</name>
</gene>
<dbReference type="Proteomes" id="UP000646946">
    <property type="component" value="Unassembled WGS sequence"/>
</dbReference>
<dbReference type="CDD" id="cd01335">
    <property type="entry name" value="Radical_SAM"/>
    <property type="match status" value="1"/>
</dbReference>
<evidence type="ECO:0000256" key="6">
    <source>
        <dbReference type="ARBA" id="ARBA00023014"/>
    </source>
</evidence>
<dbReference type="SUPFAM" id="SSF102114">
    <property type="entry name" value="Radical SAM enzymes"/>
    <property type="match status" value="1"/>
</dbReference>
<dbReference type="InterPro" id="IPR000385">
    <property type="entry name" value="MoaA_NifB_PqqE_Fe-S-bd_CS"/>
</dbReference>
<name>A0A832USD7_9ARCH</name>
<keyword evidence="5" id="KW-0408">Iron</keyword>
<dbReference type="NCBIfam" id="NF045702">
    <property type="entry name" value="rSAM_GDGT_ether"/>
    <property type="match status" value="1"/>
</dbReference>
<evidence type="ECO:0000256" key="1">
    <source>
        <dbReference type="ARBA" id="ARBA00001966"/>
    </source>
</evidence>
<comment type="caution">
    <text evidence="8">The sequence shown here is derived from an EMBL/GenBank/DDBJ whole genome shotgun (WGS) entry which is preliminary data.</text>
</comment>
<protein>
    <submittedName>
        <fullName evidence="8">Radical SAM protein</fullName>
    </submittedName>
</protein>
<dbReference type="InterPro" id="IPR007197">
    <property type="entry name" value="rSAM"/>
</dbReference>
<dbReference type="SFLD" id="SFLDG01100">
    <property type="entry name" value="methyltransferase_(Class_D)"/>
    <property type="match status" value="1"/>
</dbReference>
<keyword evidence="6" id="KW-0411">Iron-sulfur</keyword>
<evidence type="ECO:0000256" key="5">
    <source>
        <dbReference type="ARBA" id="ARBA00023004"/>
    </source>
</evidence>
<dbReference type="InterPro" id="IPR034474">
    <property type="entry name" value="Methyltransferase_Class_D"/>
</dbReference>
<sequence length="575" mass="66209">MTPELLLEQKIKEVNEVLTYEKLSEIVGQKLSTTYTADLPHKTQSLCPECTRILDSIVYAENNRVYILRKCPEHGEIKEVYWEDLEMYNKAKGFGTKPKQLENPNMRLLPNLGANCPTDCGLCRRHKSHTALGNIVVTNRCDLSCWYCFFYAKEGEPIYEPSIQLLKNMLLDYRNERPVPTNAIQITGGEPSIRDDIVDIVRMTKSIGFDHIQFNTNGITVAHKGPEFAKALREAGANVIYMSFDGVSPRTNPKNHWEVPYALDAYRAAKQHVVLVPTVIRSVNDHEVGQMINFGLNNLDAVKAVNFQPVSLVGRMPARVRERQRITIPGTIRAIEEQTNGAIAREDWFTVPCVSRITHFIEAITKKAQYDLTIHFACGMGSYVYLDREKEKVIPITRFIDVESLTEYLDTLAEEIQAGKMTKAGAGARLLLKLKSFTDSKNTPKDFKFSRLLWNMLIKHDYSAVGELQTKMMFIGMMHFMDKYNYDIERVERCDIHYVMPDGRILPFCTFNVIPEMYRDKVQSQYSMSVKEWGSRQNKADFKYEDDKYHRDIKKLTEGAPYQKAYKQQTNYFQA</sequence>
<dbReference type="PANTHER" id="PTHR43306">
    <property type="entry name" value="7,8-DIHYDRO-6-HYDROXYMETHYLPTERIN DIMETHYLTRANSFERASE"/>
    <property type="match status" value="1"/>
</dbReference>
<dbReference type="GO" id="GO:0046872">
    <property type="term" value="F:metal ion binding"/>
    <property type="evidence" value="ECO:0007669"/>
    <property type="project" value="UniProtKB-KW"/>
</dbReference>
<comment type="cofactor">
    <cofactor evidence="1">
        <name>[4Fe-4S] cluster</name>
        <dbReference type="ChEBI" id="CHEBI:49883"/>
    </cofactor>
</comment>
<dbReference type="AlphaFoldDB" id="A0A832USD7"/>
<keyword evidence="4" id="KW-0479">Metal-binding</keyword>
<dbReference type="Pfam" id="PF23545">
    <property type="entry name" value="Zn_ribbon_HMPTM"/>
    <property type="match status" value="1"/>
</dbReference>
<evidence type="ECO:0000256" key="4">
    <source>
        <dbReference type="ARBA" id="ARBA00022723"/>
    </source>
</evidence>
<evidence type="ECO:0000256" key="3">
    <source>
        <dbReference type="ARBA" id="ARBA00022691"/>
    </source>
</evidence>
<dbReference type="Gene3D" id="3.20.20.70">
    <property type="entry name" value="Aldolase class I"/>
    <property type="match status" value="1"/>
</dbReference>
<evidence type="ECO:0000313" key="9">
    <source>
        <dbReference type="Proteomes" id="UP000646946"/>
    </source>
</evidence>
<keyword evidence="3" id="KW-0949">S-adenosyl-L-methionine</keyword>
<organism evidence="8 9">
    <name type="scientific">Candidatus Naiadarchaeum limnaeum</name>
    <dbReference type="NCBI Taxonomy" id="2756139"/>
    <lineage>
        <taxon>Archaea</taxon>
        <taxon>Candidatus Undinarchaeota</taxon>
        <taxon>Candidatus Undinarchaeia</taxon>
        <taxon>Candidatus Naiadarchaeales</taxon>
        <taxon>Candidatus Naiadarchaeaceae</taxon>
        <taxon>Candidatus Naiadarchaeum</taxon>
    </lineage>
</organism>
<keyword evidence="9" id="KW-1185">Reference proteome</keyword>
<dbReference type="GO" id="GO:0008168">
    <property type="term" value="F:methyltransferase activity"/>
    <property type="evidence" value="ECO:0007669"/>
    <property type="project" value="InterPro"/>
</dbReference>
<dbReference type="InterPro" id="IPR013785">
    <property type="entry name" value="Aldolase_TIM"/>
</dbReference>
<dbReference type="PROSITE" id="PS51918">
    <property type="entry name" value="RADICAL_SAM"/>
    <property type="match status" value="1"/>
</dbReference>
<dbReference type="PANTHER" id="PTHR43306:SF1">
    <property type="entry name" value="7,8-DIHYDRO-6-HYDROXYMETHYLPTERIN DIMETHYLTRANSFERASE"/>
    <property type="match status" value="1"/>
</dbReference>
<accession>A0A832USD7</accession>
<evidence type="ECO:0000259" key="7">
    <source>
        <dbReference type="PROSITE" id="PS51918"/>
    </source>
</evidence>
<feature type="domain" description="Radical SAM core" evidence="7">
    <location>
        <begin position="125"/>
        <end position="338"/>
    </location>
</feature>
<dbReference type="SFLD" id="SFLDF00385">
    <property type="entry name" value="7_8-dihydro-6-hydroxymethylpte"/>
    <property type="match status" value="1"/>
</dbReference>
<evidence type="ECO:0000313" key="8">
    <source>
        <dbReference type="EMBL" id="HIK00662.1"/>
    </source>
</evidence>
<dbReference type="InterPro" id="IPR034471">
    <property type="entry name" value="GDGT/MA_synthase"/>
</dbReference>
<proteinExistence type="predicted"/>
<dbReference type="InterPro" id="IPR056488">
    <property type="entry name" value="Zn_ribbon_HMPTM"/>
</dbReference>
<dbReference type="InterPro" id="IPR058240">
    <property type="entry name" value="rSAM_sf"/>
</dbReference>
<reference evidence="8 9" key="1">
    <citation type="journal article" name="Nat. Commun.">
        <title>Undinarchaeota illuminate DPANN phylogeny and the impact of gene transfer on archaeal evolution.</title>
        <authorList>
            <person name="Dombrowski N."/>
            <person name="Williams T.A."/>
            <person name="Sun J."/>
            <person name="Woodcroft B.J."/>
            <person name="Lee J.H."/>
            <person name="Minh B.Q."/>
            <person name="Rinke C."/>
            <person name="Spang A."/>
        </authorList>
    </citation>
    <scope>NUCLEOTIDE SEQUENCE [LARGE SCALE GENOMIC DNA]</scope>
    <source>
        <strain evidence="8">MAG_bin1129</strain>
    </source>
</reference>
<dbReference type="SFLD" id="SFLDG01067">
    <property type="entry name" value="SPASM/twitch_domain_containing"/>
    <property type="match status" value="1"/>
</dbReference>
<dbReference type="SFLD" id="SFLDS00029">
    <property type="entry name" value="Radical_SAM"/>
    <property type="match status" value="1"/>
</dbReference>
<keyword evidence="2" id="KW-0004">4Fe-4S</keyword>
<dbReference type="Pfam" id="PF04055">
    <property type="entry name" value="Radical_SAM"/>
    <property type="match status" value="1"/>
</dbReference>
<dbReference type="EMBL" id="DVAB01000033">
    <property type="protein sequence ID" value="HIK00662.1"/>
    <property type="molecule type" value="Genomic_DNA"/>
</dbReference>
<dbReference type="PROSITE" id="PS01305">
    <property type="entry name" value="MOAA_NIFB_PQQE"/>
    <property type="match status" value="1"/>
</dbReference>
<evidence type="ECO:0000256" key="2">
    <source>
        <dbReference type="ARBA" id="ARBA00022485"/>
    </source>
</evidence>